<organism evidence="1 2">
    <name type="scientific">Entomortierella chlamydospora</name>
    <dbReference type="NCBI Taxonomy" id="101097"/>
    <lineage>
        <taxon>Eukaryota</taxon>
        <taxon>Fungi</taxon>
        <taxon>Fungi incertae sedis</taxon>
        <taxon>Mucoromycota</taxon>
        <taxon>Mortierellomycotina</taxon>
        <taxon>Mortierellomycetes</taxon>
        <taxon>Mortierellales</taxon>
        <taxon>Mortierellaceae</taxon>
        <taxon>Entomortierella</taxon>
    </lineage>
</organism>
<evidence type="ECO:0000313" key="1">
    <source>
        <dbReference type="EMBL" id="KAF9992866.1"/>
    </source>
</evidence>
<keyword evidence="2" id="KW-1185">Reference proteome</keyword>
<dbReference type="EMBL" id="JAAAID010004516">
    <property type="protein sequence ID" value="KAF9992866.1"/>
    <property type="molecule type" value="Genomic_DNA"/>
</dbReference>
<dbReference type="Proteomes" id="UP000703661">
    <property type="component" value="Unassembled WGS sequence"/>
</dbReference>
<proteinExistence type="predicted"/>
<feature type="non-terminal residue" evidence="1">
    <location>
        <position position="1"/>
    </location>
</feature>
<feature type="non-terminal residue" evidence="1">
    <location>
        <position position="66"/>
    </location>
</feature>
<reference evidence="1" key="1">
    <citation type="journal article" date="2020" name="Fungal Divers.">
        <title>Resolving the Mortierellaceae phylogeny through synthesis of multi-gene phylogenetics and phylogenomics.</title>
        <authorList>
            <person name="Vandepol N."/>
            <person name="Liber J."/>
            <person name="Desiro A."/>
            <person name="Na H."/>
            <person name="Kennedy M."/>
            <person name="Barry K."/>
            <person name="Grigoriev I.V."/>
            <person name="Miller A.N."/>
            <person name="O'Donnell K."/>
            <person name="Stajich J.E."/>
            <person name="Bonito G."/>
        </authorList>
    </citation>
    <scope>NUCLEOTIDE SEQUENCE</scope>
    <source>
        <strain evidence="1">NRRL 2769</strain>
    </source>
</reference>
<accession>A0A9P6SR91</accession>
<dbReference type="AlphaFoldDB" id="A0A9P6SR91"/>
<protein>
    <submittedName>
        <fullName evidence="1">Uncharacterized protein</fullName>
    </submittedName>
</protein>
<name>A0A9P6SR91_9FUNG</name>
<sequence>RRLRRRPLPPLPRRLLLTLPAPGLLVRLTPLSGPAMPPPLLVVTGLLMPPLLTGPPRPPPLTPGPL</sequence>
<evidence type="ECO:0000313" key="2">
    <source>
        <dbReference type="Proteomes" id="UP000703661"/>
    </source>
</evidence>
<gene>
    <name evidence="1" type="ORF">BGZ80_008379</name>
</gene>
<comment type="caution">
    <text evidence="1">The sequence shown here is derived from an EMBL/GenBank/DDBJ whole genome shotgun (WGS) entry which is preliminary data.</text>
</comment>